<dbReference type="PANTHER" id="PTHR43802">
    <property type="entry name" value="ENOYL-COA HYDRATASE"/>
    <property type="match status" value="1"/>
</dbReference>
<dbReference type="PANTHER" id="PTHR43802:SF1">
    <property type="entry name" value="IP11341P-RELATED"/>
    <property type="match status" value="1"/>
</dbReference>
<dbReference type="EMBL" id="BAABKQ010000001">
    <property type="protein sequence ID" value="GAA4823681.1"/>
    <property type="molecule type" value="Genomic_DNA"/>
</dbReference>
<dbReference type="RefSeq" id="WP_200173559.1">
    <property type="nucleotide sequence ID" value="NZ_BAABKQ010000001.1"/>
</dbReference>
<dbReference type="Pfam" id="PF00378">
    <property type="entry name" value="ECH_1"/>
    <property type="match status" value="1"/>
</dbReference>
<dbReference type="CDD" id="cd06558">
    <property type="entry name" value="crotonase-like"/>
    <property type="match status" value="1"/>
</dbReference>
<protein>
    <submittedName>
        <fullName evidence="3">Enoyl-CoA hydratase</fullName>
    </submittedName>
</protein>
<name>A0ABP9D342_9ACTN</name>
<evidence type="ECO:0000313" key="3">
    <source>
        <dbReference type="EMBL" id="GAA4823681.1"/>
    </source>
</evidence>
<evidence type="ECO:0000256" key="1">
    <source>
        <dbReference type="ARBA" id="ARBA00005254"/>
    </source>
</evidence>
<evidence type="ECO:0000256" key="2">
    <source>
        <dbReference type="SAM" id="MobiDB-lite"/>
    </source>
</evidence>
<dbReference type="Gene3D" id="3.90.226.10">
    <property type="entry name" value="2-enoyl-CoA Hydratase, Chain A, domain 1"/>
    <property type="match status" value="1"/>
</dbReference>
<evidence type="ECO:0000313" key="4">
    <source>
        <dbReference type="Proteomes" id="UP001500839"/>
    </source>
</evidence>
<feature type="region of interest" description="Disordered" evidence="2">
    <location>
        <begin position="265"/>
        <end position="314"/>
    </location>
</feature>
<organism evidence="3 4">
    <name type="scientific">Tomitella cavernea</name>
    <dbReference type="NCBI Taxonomy" id="1387982"/>
    <lineage>
        <taxon>Bacteria</taxon>
        <taxon>Bacillati</taxon>
        <taxon>Actinomycetota</taxon>
        <taxon>Actinomycetes</taxon>
        <taxon>Mycobacteriales</taxon>
        <taxon>Tomitella</taxon>
    </lineage>
</organism>
<keyword evidence="4" id="KW-1185">Reference proteome</keyword>
<comment type="caution">
    <text evidence="3">The sequence shown here is derived from an EMBL/GenBank/DDBJ whole genome shotgun (WGS) entry which is preliminary data.</text>
</comment>
<dbReference type="SUPFAM" id="SSF52096">
    <property type="entry name" value="ClpP/crotonase"/>
    <property type="match status" value="1"/>
</dbReference>
<proteinExistence type="inferred from homology"/>
<accession>A0ABP9D342</accession>
<dbReference type="InterPro" id="IPR029045">
    <property type="entry name" value="ClpP/crotonase-like_dom_sf"/>
</dbReference>
<sequence length="314" mass="32924">MAASETQAGQGDTGLGGSVNVYASAPNAPVLAELRGAVLLLTLNRPDKLNAWNNAMEDRYLDLLETADADPAVAAVVVTGAGRGFCSGADLGGLRHAGERTADDIIKPRARDTARQLRKPLIGAINGAVAGFGLAQALYFDVRFAARTARFTTAFARRGLIAEYGTTVMLTDLVGRSRAADLLLSARMVEAEEAWRIGLVDHLAGETGPEVVAAAVSYAADLAAHCSPRSMAAIKRQLRRDVDGAYPGAAARAEPLMLQAFHSPDSTEGVASHLERRAPRFPPLPPRPEGETPATEAGRVARAAGAISLPPLPY</sequence>
<dbReference type="Proteomes" id="UP001500839">
    <property type="component" value="Unassembled WGS sequence"/>
</dbReference>
<reference evidence="4" key="1">
    <citation type="journal article" date="2019" name="Int. J. Syst. Evol. Microbiol.">
        <title>The Global Catalogue of Microorganisms (GCM) 10K type strain sequencing project: providing services to taxonomists for standard genome sequencing and annotation.</title>
        <authorList>
            <consortium name="The Broad Institute Genomics Platform"/>
            <consortium name="The Broad Institute Genome Sequencing Center for Infectious Disease"/>
            <person name="Wu L."/>
            <person name="Ma J."/>
        </authorList>
    </citation>
    <scope>NUCLEOTIDE SEQUENCE [LARGE SCALE GENOMIC DNA]</scope>
    <source>
        <strain evidence="4">JCM 18542</strain>
    </source>
</reference>
<dbReference type="InterPro" id="IPR001753">
    <property type="entry name" value="Enoyl-CoA_hydra/iso"/>
</dbReference>
<gene>
    <name evidence="3" type="ORF">GCM10023353_35610</name>
</gene>
<comment type="similarity">
    <text evidence="1">Belongs to the enoyl-CoA hydratase/isomerase family.</text>
</comment>